<evidence type="ECO:0000313" key="10">
    <source>
        <dbReference type="EMBL" id="GFO66597.1"/>
    </source>
</evidence>
<evidence type="ECO:0000256" key="7">
    <source>
        <dbReference type="SAM" id="Coils"/>
    </source>
</evidence>
<feature type="coiled-coil region" evidence="7">
    <location>
        <begin position="30"/>
        <end position="64"/>
    </location>
</feature>
<keyword evidence="5 9" id="KW-0472">Membrane</keyword>
<dbReference type="Pfam" id="PF04977">
    <property type="entry name" value="DivIC"/>
    <property type="match status" value="1"/>
</dbReference>
<dbReference type="PANTHER" id="PTHR37485:SF1">
    <property type="entry name" value="CELL DIVISION PROTEIN FTSB"/>
    <property type="match status" value="1"/>
</dbReference>
<keyword evidence="6" id="KW-0131">Cell cycle</keyword>
<comment type="caution">
    <text evidence="10">The sequence shown here is derived from an EMBL/GenBank/DDBJ whole genome shotgun (WGS) entry which is preliminary data.</text>
</comment>
<protein>
    <submittedName>
        <fullName evidence="10">Septum formation initiator</fullName>
    </submittedName>
</protein>
<dbReference type="InterPro" id="IPR007060">
    <property type="entry name" value="FtsL/DivIC"/>
</dbReference>
<evidence type="ECO:0000256" key="8">
    <source>
        <dbReference type="SAM" id="MobiDB-lite"/>
    </source>
</evidence>
<feature type="transmembrane region" description="Helical" evidence="9">
    <location>
        <begin position="6"/>
        <end position="28"/>
    </location>
</feature>
<keyword evidence="3 9" id="KW-0812">Transmembrane</keyword>
<keyword evidence="7" id="KW-0175">Coiled coil</keyword>
<proteinExistence type="predicted"/>
<evidence type="ECO:0000256" key="5">
    <source>
        <dbReference type="ARBA" id="ARBA00023136"/>
    </source>
</evidence>
<reference evidence="11" key="1">
    <citation type="submission" date="2020-06" db="EMBL/GenBank/DDBJ databases">
        <title>Draft genomic sequecing of Geomonas sp. Red745.</title>
        <authorList>
            <person name="Itoh H."/>
            <person name="Xu Z.X."/>
            <person name="Ushijima N."/>
            <person name="Masuda Y."/>
            <person name="Shiratori Y."/>
            <person name="Senoo K."/>
        </authorList>
    </citation>
    <scope>NUCLEOTIDE SEQUENCE [LARGE SCALE GENOMIC DNA]</scope>
    <source>
        <strain evidence="11">Red745</strain>
    </source>
</reference>
<dbReference type="EMBL" id="BLXZ01000001">
    <property type="protein sequence ID" value="GFO66597.1"/>
    <property type="molecule type" value="Genomic_DNA"/>
</dbReference>
<dbReference type="AlphaFoldDB" id="A0A6V8N3Z5"/>
<evidence type="ECO:0000256" key="1">
    <source>
        <dbReference type="ARBA" id="ARBA00022475"/>
    </source>
</evidence>
<dbReference type="RefSeq" id="WP_183359139.1">
    <property type="nucleotide sequence ID" value="NZ_BLXZ01000001.1"/>
</dbReference>
<evidence type="ECO:0000313" key="11">
    <source>
        <dbReference type="Proteomes" id="UP000587586"/>
    </source>
</evidence>
<evidence type="ECO:0000256" key="9">
    <source>
        <dbReference type="SAM" id="Phobius"/>
    </source>
</evidence>
<evidence type="ECO:0000256" key="6">
    <source>
        <dbReference type="ARBA" id="ARBA00023306"/>
    </source>
</evidence>
<evidence type="ECO:0000256" key="2">
    <source>
        <dbReference type="ARBA" id="ARBA00022618"/>
    </source>
</evidence>
<gene>
    <name evidence="10" type="primary">divIC</name>
    <name evidence="10" type="ORF">GMLC_01760</name>
</gene>
<dbReference type="GO" id="GO:0043093">
    <property type="term" value="P:FtsZ-dependent cytokinesis"/>
    <property type="evidence" value="ECO:0007669"/>
    <property type="project" value="TreeGrafter"/>
</dbReference>
<dbReference type="PANTHER" id="PTHR37485">
    <property type="entry name" value="CELL DIVISION PROTEIN FTSB"/>
    <property type="match status" value="1"/>
</dbReference>
<keyword evidence="2" id="KW-0132">Cell division</keyword>
<keyword evidence="1" id="KW-1003">Cell membrane</keyword>
<accession>A0A6V8N3Z5</accession>
<keyword evidence="4 9" id="KW-1133">Transmembrane helix</keyword>
<evidence type="ECO:0000256" key="4">
    <source>
        <dbReference type="ARBA" id="ARBA00022989"/>
    </source>
</evidence>
<keyword evidence="11" id="KW-1185">Reference proteome</keyword>
<organism evidence="10 11">
    <name type="scientific">Geomonas limicola</name>
    <dbReference type="NCBI Taxonomy" id="2740186"/>
    <lineage>
        <taxon>Bacteria</taxon>
        <taxon>Pseudomonadati</taxon>
        <taxon>Thermodesulfobacteriota</taxon>
        <taxon>Desulfuromonadia</taxon>
        <taxon>Geobacterales</taxon>
        <taxon>Geobacteraceae</taxon>
        <taxon>Geomonas</taxon>
    </lineage>
</organism>
<dbReference type="Proteomes" id="UP000587586">
    <property type="component" value="Unassembled WGS sequence"/>
</dbReference>
<feature type="region of interest" description="Disordered" evidence="8">
    <location>
        <begin position="90"/>
        <end position="122"/>
    </location>
</feature>
<dbReference type="Gene3D" id="1.20.5.170">
    <property type="match status" value="1"/>
</dbReference>
<dbReference type="InterPro" id="IPR023081">
    <property type="entry name" value="Cell_div_FtsB"/>
</dbReference>
<sequence>MQKRFYLTPAAVIIFILYFTVFGDRGLLRINHLHRDRDDMQQKLLELKTENDRLRREITALQSDRRYLESIARRDFGLVRGNEVIYQFPAQEKGSGAGQAEKKGQPAVSPKDGAPTGKPTKP</sequence>
<evidence type="ECO:0000256" key="3">
    <source>
        <dbReference type="ARBA" id="ARBA00022692"/>
    </source>
</evidence>
<name>A0A6V8N3Z5_9BACT</name>
<dbReference type="GO" id="GO:0030428">
    <property type="term" value="C:cell septum"/>
    <property type="evidence" value="ECO:0007669"/>
    <property type="project" value="TreeGrafter"/>
</dbReference>